<feature type="region of interest" description="Disordered" evidence="1">
    <location>
        <begin position="20"/>
        <end position="56"/>
    </location>
</feature>
<reference evidence="2" key="1">
    <citation type="journal article" date="2020" name="Stud. Mycol.">
        <title>101 Dothideomycetes genomes: a test case for predicting lifestyles and emergence of pathogens.</title>
        <authorList>
            <person name="Haridas S."/>
            <person name="Albert R."/>
            <person name="Binder M."/>
            <person name="Bloem J."/>
            <person name="Labutti K."/>
            <person name="Salamov A."/>
            <person name="Andreopoulos B."/>
            <person name="Baker S."/>
            <person name="Barry K."/>
            <person name="Bills G."/>
            <person name="Bluhm B."/>
            <person name="Cannon C."/>
            <person name="Castanera R."/>
            <person name="Culley D."/>
            <person name="Daum C."/>
            <person name="Ezra D."/>
            <person name="Gonzalez J."/>
            <person name="Henrissat B."/>
            <person name="Kuo A."/>
            <person name="Liang C."/>
            <person name="Lipzen A."/>
            <person name="Lutzoni F."/>
            <person name="Magnuson J."/>
            <person name="Mondo S."/>
            <person name="Nolan M."/>
            <person name="Ohm R."/>
            <person name="Pangilinan J."/>
            <person name="Park H.-J."/>
            <person name="Ramirez L."/>
            <person name="Alfaro M."/>
            <person name="Sun H."/>
            <person name="Tritt A."/>
            <person name="Yoshinaga Y."/>
            <person name="Zwiers L.-H."/>
            <person name="Turgeon B."/>
            <person name="Goodwin S."/>
            <person name="Spatafora J."/>
            <person name="Crous P."/>
            <person name="Grigoriev I."/>
        </authorList>
    </citation>
    <scope>NUCLEOTIDE SEQUENCE</scope>
    <source>
        <strain evidence="2">CBS 116005</strain>
    </source>
</reference>
<dbReference type="AlphaFoldDB" id="A0A6G1L0M3"/>
<accession>A0A6G1L0M3</accession>
<keyword evidence="3" id="KW-1185">Reference proteome</keyword>
<dbReference type="Proteomes" id="UP000799436">
    <property type="component" value="Unassembled WGS sequence"/>
</dbReference>
<evidence type="ECO:0000313" key="3">
    <source>
        <dbReference type="Proteomes" id="UP000799436"/>
    </source>
</evidence>
<organism evidence="2 3">
    <name type="scientific">Teratosphaeria nubilosa</name>
    <dbReference type="NCBI Taxonomy" id="161662"/>
    <lineage>
        <taxon>Eukaryota</taxon>
        <taxon>Fungi</taxon>
        <taxon>Dikarya</taxon>
        <taxon>Ascomycota</taxon>
        <taxon>Pezizomycotina</taxon>
        <taxon>Dothideomycetes</taxon>
        <taxon>Dothideomycetidae</taxon>
        <taxon>Mycosphaerellales</taxon>
        <taxon>Teratosphaeriaceae</taxon>
        <taxon>Teratosphaeria</taxon>
    </lineage>
</organism>
<evidence type="ECO:0000313" key="2">
    <source>
        <dbReference type="EMBL" id="KAF2766365.1"/>
    </source>
</evidence>
<proteinExistence type="predicted"/>
<evidence type="ECO:0000256" key="1">
    <source>
        <dbReference type="SAM" id="MobiDB-lite"/>
    </source>
</evidence>
<dbReference type="EMBL" id="ML995873">
    <property type="protein sequence ID" value="KAF2766365.1"/>
    <property type="molecule type" value="Genomic_DNA"/>
</dbReference>
<name>A0A6G1L0M3_9PEZI</name>
<gene>
    <name evidence="2" type="ORF">EJ03DRAFT_354077</name>
</gene>
<sequence>MGFILSIFSLLLCNRKDQQPREKLCHPSGEDRSHSTQHDSGDGETHLLSDEDHATANEEVFDMTDVEDANFAAHLQGILTNMRLDPGWLPPTSNRKADPNRYEWHCEKIEFNEKIFEQR</sequence>
<protein>
    <submittedName>
        <fullName evidence="2">Uncharacterized protein</fullName>
    </submittedName>
</protein>